<feature type="compositionally biased region" description="Basic and acidic residues" evidence="1">
    <location>
        <begin position="68"/>
        <end position="79"/>
    </location>
</feature>
<evidence type="ECO:0000313" key="2">
    <source>
        <dbReference type="EMBL" id="BDT61862.1"/>
    </source>
</evidence>
<protein>
    <submittedName>
        <fullName evidence="2">Uncharacterized protein</fullName>
    </submittedName>
</protein>
<evidence type="ECO:0000256" key="1">
    <source>
        <dbReference type="SAM" id="MobiDB-lite"/>
    </source>
</evidence>
<feature type="region of interest" description="Disordered" evidence="1">
    <location>
        <begin position="130"/>
        <end position="219"/>
    </location>
</feature>
<sequence>MRSHRAGVEDPSTPSEGNTGFDLRYEPVESTGFKQPLMSSIAEREEVERGEETDPDDVSLPSVENNEADQRSHMNERGSLEQATVRYVDQRGEEHQVNAGTVQQPLSSLQSGSASSDLHAQNYYYTTQPLNLHRPQPQPQLQSQQQSILPPLPELKPLPRIQHRSHQIQAQAQVQAQAQAQREPTESHITDNNNYNDNNHHHHPHHPPHDHHVSSRRDRRVSKPYLYRNHYHHHHHPEQAHHPRQKNDPDAFAQQRRYSERRYMKRELTQMTQRYVALKDEYDRLVTYSDMYRRVLDDVFVLVFDACLRNNRY</sequence>
<name>A0A9C7BYB3_9VIRU</name>
<feature type="region of interest" description="Disordered" evidence="1">
    <location>
        <begin position="1"/>
        <end position="81"/>
    </location>
</feature>
<feature type="compositionally biased region" description="Basic and acidic residues" evidence="1">
    <location>
        <begin position="42"/>
        <end position="52"/>
    </location>
</feature>
<feature type="compositionally biased region" description="Basic and acidic residues" evidence="1">
    <location>
        <begin position="237"/>
        <end position="249"/>
    </location>
</feature>
<organism evidence="2">
    <name type="scientific">Penaeus monodon majanivirus A</name>
    <dbReference type="NCBI Taxonomy" id="2984271"/>
    <lineage>
        <taxon>Viruses</taxon>
        <taxon>Viruses incertae sedis</taxon>
        <taxon>Naldaviricetes</taxon>
        <taxon>Nimaviridae</taxon>
    </lineage>
</organism>
<reference evidence="2" key="1">
    <citation type="submission" date="2022-10" db="EMBL/GenBank/DDBJ databases">
        <title>Genome sequences of endogenous nimaviruses in decapod crustaceans.</title>
        <authorList>
            <person name="Kawato S."/>
            <person name="Nozaki R."/>
            <person name="Kondo H."/>
            <person name="Hirono I."/>
        </authorList>
    </citation>
    <scope>NUCLEOTIDE SEQUENCE</scope>
    <source>
        <strain evidence="2">Mikawa2016</strain>
    </source>
</reference>
<feature type="compositionally biased region" description="Basic residues" evidence="1">
    <location>
        <begin position="200"/>
        <end position="209"/>
    </location>
</feature>
<dbReference type="EMBL" id="LC738870">
    <property type="protein sequence ID" value="BDT61862.1"/>
    <property type="molecule type" value="Genomic_DNA"/>
</dbReference>
<feature type="region of interest" description="Disordered" evidence="1">
    <location>
        <begin position="233"/>
        <end position="252"/>
    </location>
</feature>
<proteinExistence type="predicted"/>
<feature type="compositionally biased region" description="Low complexity" evidence="1">
    <location>
        <begin position="130"/>
        <end position="149"/>
    </location>
</feature>
<feature type="compositionally biased region" description="Low complexity" evidence="1">
    <location>
        <begin position="167"/>
        <end position="181"/>
    </location>
</feature>
<accession>A0A9C7BYB3</accession>